<dbReference type="PANTHER" id="PTHR43775:SF37">
    <property type="entry name" value="SI:DKEY-61P9.11"/>
    <property type="match status" value="1"/>
</dbReference>
<dbReference type="Gene3D" id="3.10.129.110">
    <property type="entry name" value="Polyketide synthase dehydratase"/>
    <property type="match status" value="1"/>
</dbReference>
<dbReference type="Pfam" id="PF02801">
    <property type="entry name" value="Ketoacyl-synt_C"/>
    <property type="match status" value="2"/>
</dbReference>
<dbReference type="SUPFAM" id="SSF53335">
    <property type="entry name" value="S-adenosyl-L-methionine-dependent methyltransferases"/>
    <property type="match status" value="1"/>
</dbReference>
<feature type="domain" description="Ketosynthase family 3 (KS3)" evidence="13">
    <location>
        <begin position="2028"/>
        <end position="2467"/>
    </location>
</feature>
<dbReference type="Gene3D" id="3.40.50.720">
    <property type="entry name" value="NAD(P)-binding Rossmann-like Domain"/>
    <property type="match status" value="2"/>
</dbReference>
<evidence type="ECO:0000256" key="11">
    <source>
        <dbReference type="SAM" id="MobiDB-lite"/>
    </source>
</evidence>
<dbReference type="InterPro" id="IPR049552">
    <property type="entry name" value="PKS_DH_N"/>
</dbReference>
<dbReference type="Pfam" id="PF08242">
    <property type="entry name" value="Methyltransf_12"/>
    <property type="match status" value="1"/>
</dbReference>
<dbReference type="InterPro" id="IPR036291">
    <property type="entry name" value="NAD(P)-bd_dom_sf"/>
</dbReference>
<sequence>MHNKRKDGLLMSGFKVGSLQMKWNDPLLCRLLWGQLQSIGMFRERNTTMDALKAAAGLRGIYERWLEESVAALARHGYLEVSGGNIDVYDTSLVHIETIWAEWDRQKTEWLADPNLKAQAVLAEATLKALPEIITGKMPATDVIFPQASMALTEGIYKNNLAADYFNEVIADFVVDYVKERKRQDASVRIRILEIGAGTGGTSAMVFRKLKPYQANIEEYCYTDLSRAFFMHAEKEYRPDNPYLTCQIFDLEKPLAEQHIEPGAYELVIATNVLHATKQIRQTLRNAKAALKKNGLLLLNELNDNSLFSHLTFGFLEGWWKYEDAELRIPGCPGLYPETWKRVLEAEGFRHVFFPAEGRHEWGQQIVIAESDGIVRQLEKRPASAGVAEPGGARASSSERLDRIETQHGYPAPLVKVEAANVQDIDQHAISETIRAVIREKLAESLKVSADIIQDDESFADYGVDSILGIHLVRILNEALKVELETTSLFDYSSVNELTAHIQSAYMDVFIHKNVLEPKVEAEAANAVADSVVIDTAEQEQEIACDPMTVEGIAIIGMSGRFAGSETTDELWQHIASGHDLVGPITRWDISSHLAWSGSDACRDGSFLDNIDRFDPMFFNISGLEASYMDPQQRLFLEEAWKTLEDAGYAGSAVSSRQCGVYVGCCGNDYNELFGNHPPAQSFWGNAISVIPSRIAYFLNLQGPAVTIDTACSSSLTAIHLACQALWSNEVEMALAGGVFVQATTRFYENAIRAGMLSPSGRCYTFDERADGFVPGEGVGVVMLKRLKDALADGDHIYGVIRGSGINQDGTTNGITAPSAKSQERLERQVYDRFQLDPQGIQMMEAHGTGTRLGDPIEFQALTRAFRHYTDKEHYCALGSIKTNIGHSVGAAGVAGVMKILLALKHKQLPPSLHAERINSNIRLEGSPFFINKSIRAWETEPGTPRRAAVSSFGFSGTNAHAVIEEAPPHIRRGKRQRSLYLIVLSARTGEQLRRQAERLAAFCRRENGSIFIGDMSLTLLLGRRHFADRLAFLARDTEELLLRLETWLMNGEGPGIYGSDALTKEQREKPDLKQYGNECIAICAAADQDAKFIESLTAVADLYSQGYSLNYEQLFEGCSYNRVSLPTYPFADERYWVNEGESSPHAGAQEALQFSEAFHPLLHRNVSTFAEQRFKSIFTGKEFFLEDHVVHGQRVLPGAAYLEMARAAVQSAVSDGKYSGKKIRLKNVIWAKPITAGAAAVSAEITLTPSTDGDIAFRVYGPAEAETVLCSEGSVCLEEPGEQPRIPIDRLLKECATRSISRTECYETFNRIGVNYGPSHQVMDILLTGQGKALAKLVLPESLAASVQSFALHPSLLDGALQAASCLLLGLDTEVGYQPDTSPPLPFALEELELLNECLPVMWAFARFSSGSGRHNQLPSLDIDLLDEQGNICVRMKGYCARAVEAGARQEDVLFMVPEWRDKAPQPGMANSPVTEHTVILCEPAPMLQASVESAFPGVRCLVLTAEEDAMEQRFSRFAQRIFEETQHLLRQVTGRGVIQIVYTPVSGRELLAGLRGLLKTMRLENPHMSGQLIEISQYDAEYAIVQKLRDNLDHPEDTHIGYQGSRRMVMTLKRRAPGEGTNSRLWKDDGVYLITGGAGGLGIIFAKEIARAVRGATIILTGRAQCDPYKLYEIKNSVSGNADIVYKQADMTRKEEVERLVHAIETEYGGLNGVLHSAGVHADNYLLRKSKDEWNAVLAPKVSGLVHLDEATKHIPLDVFVMFSSVVAWLGNPGQADYSTANAFMDAYAVFRSRLASEGQRKGHTCSINWPLWQEGGMRAGEHAERELAKAIGLIPMSTKAGSRAFDQAMSIGSSNVIVAAGSADRLEQALTGDIQVSSDDVQQYESAMDTLSTEVEERVLLKVREIVSSVIRLPLHRVEADAHMMTFGLDSIIVMQLTGQLERLFGSLPKTLFFEYQNLRDLAKFFIQRHESRCAQLFGDRPQPKVLEEDTRMPEHSAARQTVLLPEKESEIAVPKQRSLPGSAPLDIAIIGVAGRYPGARNMDEFWELLQKGVDCVTEIPKERWDHTPYFHPDKGTTGKTNGKWGGFLEGVDQFDPLFFNISPREAELMDPQERLFLQCVYETIEDAGYTRDSLAGRKGDGESSSVGVFAGVMYEEYQLYGVRETMNGNPVALSGSPASIANRVSYVCNFQGPSVAVDTMCSSSLTAIHFACHSLQRGECDAAIAGGVNVSLHPNKYLLLGQGNFLSTKGRCESFGAGGDGYVPGEGVGAVLLKPLAKAIADGDQIYGVIKGTSINHGGRTNGYYVPNPNAQASAIARALKESGIDARSISYVEAHGTGTSLGDPIEIAGLSKAFGAYTEDKQYCAIGSVKSNIGHCESAAGIAGLTKVLLQLKHRKLVPSLHADTPNPFIDFATTPFQVQRELGEWERPVMVLDGKIEEKPRMAGLSSFGAGGANAHLIVAEYIPDRKRAVHVPKAQRECMIVLSARSEDQLKERARHLLQAVNKDLENDDSFLINMSYTLQVGREAMEERMAIVVRTVEELRAKLIQYVDGQLGIPDLYRGSVKQNRETVALIAVDEDMMKAVGAWMAKGKYAKLLDLWVKGLDIDWSSLYEEGDKPERVSLPTYPFAQERYWLPSVSSTDEQGAFYSLERHTSAPALEPDEKAKVISAEESRSPLAHNGLLVPVWDPAPSTVRNAADRKPYGRTVIIGGTAARVAEIRRHVEDASDVQLHAGETTTELARKLELSGPIGHLIWIAPDDSIEIAQSEAMLEAQREGVLFLFRTLKALLALGYGMKPLRWSIITVRTVQVYRGEAIKPAHASLHGLIGSMAKEYPNWSVCLADMEMDNGWPLEELFALPPDARGDGWAYRSGEWYRQRLMPVRMNKPAATVYKKGGVYVVIGGTGGIGEVWSEYMIRRYQANIVWIGRREKDTGIQAKIDRLAELGPAPRYIQADATDGKAMERAYEEIINRYGRIHGLVHSAIVLLDQSLANMEEERFVAGLRPKTDVSVRMAQIFGHEKLDFVLFFSSMNAFLKQEGQSNYAAGCTFKDAFAQRLATEWPCAVKIMNWGYWGSTGAVSSERYRRRMAQAGIVSIEPGEAMDALESLLAGPFDQLALMKTAAGNEKFGLPIADELEAYPEEDSLSFEHIVNHLRLPAVPKAEASDLLREGESADRLGNSLLRAAASILNVQAEEIEADIPFYEYGFDPVKLAEFSRWISDHYQLAMTSDTLLQQATLGQLEAFLAEQIG</sequence>
<dbReference type="InterPro" id="IPR029063">
    <property type="entry name" value="SAM-dependent_MTases_sf"/>
</dbReference>
<keyword evidence="4" id="KW-0596">Phosphopantetheine</keyword>
<dbReference type="InterPro" id="IPR014030">
    <property type="entry name" value="Ketoacyl_synth_N"/>
</dbReference>
<dbReference type="InterPro" id="IPR050091">
    <property type="entry name" value="PKS_NRPS_Biosynth_Enz"/>
</dbReference>
<keyword evidence="9" id="KW-0511">Multifunctional enzyme</keyword>
<dbReference type="GO" id="GO:0005886">
    <property type="term" value="C:plasma membrane"/>
    <property type="evidence" value="ECO:0007669"/>
    <property type="project" value="TreeGrafter"/>
</dbReference>
<dbReference type="GO" id="GO:0031177">
    <property type="term" value="F:phosphopantetheine binding"/>
    <property type="evidence" value="ECO:0007669"/>
    <property type="project" value="InterPro"/>
</dbReference>
<dbReference type="CDD" id="cd08953">
    <property type="entry name" value="KR_2_SDR_x"/>
    <property type="match status" value="2"/>
</dbReference>
<organism evidence="15 16">
    <name type="scientific">Brevibacillus brevis</name>
    <name type="common">Bacillus brevis</name>
    <dbReference type="NCBI Taxonomy" id="1393"/>
    <lineage>
        <taxon>Bacteria</taxon>
        <taxon>Bacillati</taxon>
        <taxon>Bacillota</taxon>
        <taxon>Bacilli</taxon>
        <taxon>Bacillales</taxon>
        <taxon>Paenibacillaceae</taxon>
        <taxon>Brevibacillus</taxon>
    </lineage>
</organism>
<gene>
    <name evidence="15" type="ORF">AB432_027035</name>
</gene>
<dbReference type="PROSITE" id="PS00606">
    <property type="entry name" value="KS3_1"/>
    <property type="match status" value="1"/>
</dbReference>
<dbReference type="InterPro" id="IPR054514">
    <property type="entry name" value="RhiE-like_linker"/>
</dbReference>
<accession>A0A2Z4MPK9</accession>
<dbReference type="GO" id="GO:0005737">
    <property type="term" value="C:cytoplasm"/>
    <property type="evidence" value="ECO:0007669"/>
    <property type="project" value="UniProtKB-SubCell"/>
</dbReference>
<evidence type="ECO:0000256" key="7">
    <source>
        <dbReference type="ARBA" id="ARBA00022679"/>
    </source>
</evidence>
<dbReference type="PROSITE" id="PS00012">
    <property type="entry name" value="PHOSPHOPANTETHEINE"/>
    <property type="match status" value="2"/>
</dbReference>
<dbReference type="SMART" id="SM00822">
    <property type="entry name" value="PKS_KR"/>
    <property type="match status" value="2"/>
</dbReference>
<dbReference type="InterPro" id="IPR006162">
    <property type="entry name" value="Ppantetheine_attach_site"/>
</dbReference>
<feature type="domain" description="Carrier" evidence="12">
    <location>
        <begin position="3177"/>
        <end position="3254"/>
    </location>
</feature>
<dbReference type="SMART" id="SM00825">
    <property type="entry name" value="PKS_KS"/>
    <property type="match status" value="2"/>
</dbReference>
<dbReference type="SUPFAM" id="SSF47336">
    <property type="entry name" value="ACP-like"/>
    <property type="match status" value="3"/>
</dbReference>
<dbReference type="Pfam" id="PF21089">
    <property type="entry name" value="PKS_DH_N"/>
    <property type="match status" value="1"/>
</dbReference>
<dbReference type="InterPro" id="IPR013217">
    <property type="entry name" value="Methyltransf_12"/>
</dbReference>
<feature type="region of interest" description="Disordered" evidence="11">
    <location>
        <begin position="380"/>
        <end position="400"/>
    </location>
</feature>
<comment type="pathway">
    <text evidence="3">Antibiotic biosynthesis; bacillaene biosynthesis.</text>
</comment>
<evidence type="ECO:0000313" key="15">
    <source>
        <dbReference type="EMBL" id="AWX58472.1"/>
    </source>
</evidence>
<protein>
    <submittedName>
        <fullName evidence="15">SDR family NAD(P)-dependent oxidoreductase</fullName>
    </submittedName>
</protein>
<dbReference type="InterPro" id="IPR020806">
    <property type="entry name" value="PKS_PP-bd"/>
</dbReference>
<evidence type="ECO:0000256" key="9">
    <source>
        <dbReference type="ARBA" id="ARBA00023268"/>
    </source>
</evidence>
<dbReference type="InterPro" id="IPR014031">
    <property type="entry name" value="Ketoacyl_synth_C"/>
</dbReference>
<dbReference type="InterPro" id="IPR057326">
    <property type="entry name" value="KR_dom"/>
</dbReference>
<dbReference type="InterPro" id="IPR036736">
    <property type="entry name" value="ACP-like_sf"/>
</dbReference>
<dbReference type="InterPro" id="IPR020841">
    <property type="entry name" value="PKS_Beta-ketoAc_synthase_dom"/>
</dbReference>
<comment type="function">
    <text evidence="1">Involved in some intermediate steps for the synthesis of the antibiotic polyketide bacillaene which is involved in secondary metabolism.</text>
</comment>
<dbReference type="SMART" id="SM00823">
    <property type="entry name" value="PKS_PP"/>
    <property type="match status" value="3"/>
</dbReference>
<evidence type="ECO:0000256" key="6">
    <source>
        <dbReference type="ARBA" id="ARBA00022553"/>
    </source>
</evidence>
<dbReference type="InterPro" id="IPR018201">
    <property type="entry name" value="Ketoacyl_synth_AS"/>
</dbReference>
<dbReference type="Pfam" id="PF14765">
    <property type="entry name" value="PS-DH"/>
    <property type="match status" value="1"/>
</dbReference>
<keyword evidence="8" id="KW-0677">Repeat</keyword>
<dbReference type="Pfam" id="PF22621">
    <property type="entry name" value="CurL-like_PKS_C"/>
    <property type="match status" value="1"/>
</dbReference>
<dbReference type="Pfam" id="PF00550">
    <property type="entry name" value="PP-binding"/>
    <property type="match status" value="3"/>
</dbReference>
<dbReference type="Gene3D" id="3.40.47.10">
    <property type="match status" value="2"/>
</dbReference>
<dbReference type="Proteomes" id="UP000036061">
    <property type="component" value="Chromosome"/>
</dbReference>
<dbReference type="SMART" id="SM00826">
    <property type="entry name" value="PKS_DH"/>
    <property type="match status" value="1"/>
</dbReference>
<feature type="domain" description="Ketosynthase family 3 (KS3)" evidence="13">
    <location>
        <begin position="550"/>
        <end position="966"/>
    </location>
</feature>
<evidence type="ECO:0000256" key="3">
    <source>
        <dbReference type="ARBA" id="ARBA00004789"/>
    </source>
</evidence>
<dbReference type="GO" id="GO:0006633">
    <property type="term" value="P:fatty acid biosynthetic process"/>
    <property type="evidence" value="ECO:0007669"/>
    <property type="project" value="InterPro"/>
</dbReference>
<dbReference type="InterPro" id="IPR049551">
    <property type="entry name" value="PKS_DH_C"/>
</dbReference>
<dbReference type="InterPro" id="IPR049900">
    <property type="entry name" value="PKS_mFAS_DH"/>
</dbReference>
<dbReference type="InterPro" id="IPR042104">
    <property type="entry name" value="PKS_dehydratase_sf"/>
</dbReference>
<feature type="domain" description="Carrier" evidence="12">
    <location>
        <begin position="432"/>
        <end position="506"/>
    </location>
</feature>
<dbReference type="InterPro" id="IPR009081">
    <property type="entry name" value="PP-bd_ACP"/>
</dbReference>
<evidence type="ECO:0000259" key="14">
    <source>
        <dbReference type="PROSITE" id="PS52019"/>
    </source>
</evidence>
<dbReference type="InterPro" id="IPR013968">
    <property type="entry name" value="PKS_KR"/>
</dbReference>
<dbReference type="Pfam" id="PF08659">
    <property type="entry name" value="KR"/>
    <property type="match status" value="2"/>
</dbReference>
<dbReference type="PROSITE" id="PS52004">
    <property type="entry name" value="KS3_2"/>
    <property type="match status" value="2"/>
</dbReference>
<comment type="subcellular location">
    <subcellularLocation>
        <location evidence="2">Cytoplasm</location>
    </subcellularLocation>
</comment>
<dbReference type="InterPro" id="IPR016039">
    <property type="entry name" value="Thiolase-like"/>
</dbReference>
<evidence type="ECO:0000259" key="13">
    <source>
        <dbReference type="PROSITE" id="PS52004"/>
    </source>
</evidence>
<evidence type="ECO:0000256" key="4">
    <source>
        <dbReference type="ARBA" id="ARBA00022450"/>
    </source>
</evidence>
<dbReference type="InterPro" id="IPR020807">
    <property type="entry name" value="PKS_DH"/>
</dbReference>
<dbReference type="SUPFAM" id="SSF53901">
    <property type="entry name" value="Thiolase-like"/>
    <property type="match status" value="2"/>
</dbReference>
<proteinExistence type="predicted"/>
<dbReference type="PANTHER" id="PTHR43775">
    <property type="entry name" value="FATTY ACID SYNTHASE"/>
    <property type="match status" value="1"/>
</dbReference>
<dbReference type="Gene3D" id="1.10.1200.10">
    <property type="entry name" value="ACP-like"/>
    <property type="match status" value="3"/>
</dbReference>
<dbReference type="GO" id="GO:0004315">
    <property type="term" value="F:3-oxoacyl-[acyl-carrier-protein] synthase activity"/>
    <property type="evidence" value="ECO:0007669"/>
    <property type="project" value="InterPro"/>
</dbReference>
<feature type="region of interest" description="N-terminal hotdog fold" evidence="10">
    <location>
        <begin position="1160"/>
        <end position="1283"/>
    </location>
</feature>
<dbReference type="Gene3D" id="3.40.50.150">
    <property type="entry name" value="Vaccinia Virus protein VP39"/>
    <property type="match status" value="1"/>
</dbReference>
<dbReference type="PROSITE" id="PS50075">
    <property type="entry name" value="CARRIER"/>
    <property type="match status" value="3"/>
</dbReference>
<dbReference type="CDD" id="cd02440">
    <property type="entry name" value="AdoMet_MTases"/>
    <property type="match status" value="1"/>
</dbReference>
<dbReference type="EMBL" id="CP030117">
    <property type="protein sequence ID" value="AWX58472.1"/>
    <property type="molecule type" value="Genomic_DNA"/>
</dbReference>
<feature type="active site" description="Proton donor; for dehydratase activity" evidence="10">
    <location>
        <position position="1359"/>
    </location>
</feature>
<evidence type="ECO:0000256" key="1">
    <source>
        <dbReference type="ARBA" id="ARBA00003299"/>
    </source>
</evidence>
<evidence type="ECO:0000256" key="2">
    <source>
        <dbReference type="ARBA" id="ARBA00004496"/>
    </source>
</evidence>
<dbReference type="Pfam" id="PF00109">
    <property type="entry name" value="ketoacyl-synt"/>
    <property type="match status" value="2"/>
</dbReference>
<feature type="region of interest" description="C-terminal hotdog fold" evidence="10">
    <location>
        <begin position="1297"/>
        <end position="1451"/>
    </location>
</feature>
<dbReference type="SUPFAM" id="SSF51735">
    <property type="entry name" value="NAD(P)-binding Rossmann-fold domains"/>
    <property type="match status" value="3"/>
</dbReference>
<feature type="domain" description="Carrier" evidence="12">
    <location>
        <begin position="1897"/>
        <end position="1973"/>
    </location>
</feature>
<evidence type="ECO:0000256" key="8">
    <source>
        <dbReference type="ARBA" id="ARBA00022737"/>
    </source>
</evidence>
<keyword evidence="6" id="KW-0597">Phosphoprotein</keyword>
<dbReference type="CDD" id="cd00833">
    <property type="entry name" value="PKS"/>
    <property type="match status" value="2"/>
</dbReference>
<name>A0A2Z4MPK9_BREBE</name>
<evidence type="ECO:0000313" key="16">
    <source>
        <dbReference type="Proteomes" id="UP000036061"/>
    </source>
</evidence>
<evidence type="ECO:0000256" key="10">
    <source>
        <dbReference type="PROSITE-ProRule" id="PRU01363"/>
    </source>
</evidence>
<dbReference type="GO" id="GO:0004312">
    <property type="term" value="F:fatty acid synthase activity"/>
    <property type="evidence" value="ECO:0007669"/>
    <property type="project" value="TreeGrafter"/>
</dbReference>
<dbReference type="FunFam" id="3.40.47.10:FF:000019">
    <property type="entry name" value="Polyketide synthase type I"/>
    <property type="match status" value="2"/>
</dbReference>
<keyword evidence="7" id="KW-0808">Transferase</keyword>
<dbReference type="UniPathway" id="UPA01003"/>
<feature type="active site" description="Proton acceptor; for dehydratase activity" evidence="10">
    <location>
        <position position="1189"/>
    </location>
</feature>
<dbReference type="SMART" id="SM01294">
    <property type="entry name" value="PKS_PP_betabranch"/>
    <property type="match status" value="1"/>
</dbReference>
<dbReference type="Pfam" id="PF22336">
    <property type="entry name" value="RhiE-like_linker"/>
    <property type="match status" value="1"/>
</dbReference>
<feature type="domain" description="PKS/mFAS DH" evidence="14">
    <location>
        <begin position="1160"/>
        <end position="1451"/>
    </location>
</feature>
<evidence type="ECO:0000256" key="5">
    <source>
        <dbReference type="ARBA" id="ARBA00022490"/>
    </source>
</evidence>
<dbReference type="Gene3D" id="1.10.1240.100">
    <property type="match status" value="2"/>
</dbReference>
<dbReference type="PROSITE" id="PS52019">
    <property type="entry name" value="PKS_MFAS_DH"/>
    <property type="match status" value="1"/>
</dbReference>
<evidence type="ECO:0000259" key="12">
    <source>
        <dbReference type="PROSITE" id="PS50075"/>
    </source>
</evidence>
<dbReference type="GO" id="GO:0071770">
    <property type="term" value="P:DIM/DIP cell wall layer assembly"/>
    <property type="evidence" value="ECO:0007669"/>
    <property type="project" value="TreeGrafter"/>
</dbReference>
<keyword evidence="5" id="KW-0963">Cytoplasm</keyword>
<reference evidence="15 16" key="1">
    <citation type="journal article" date="2015" name="Genome Announc.">
        <title>Draft Genome Sequence of Brevibacillus brevis DZQ7, a Plant Growth-Promoting Rhizobacterium with Broad-Spectrum Antimicrobial Activity.</title>
        <authorList>
            <person name="Hou Q."/>
            <person name="Wang C."/>
            <person name="Hou X."/>
            <person name="Xia Z."/>
            <person name="Ye J."/>
            <person name="Liu K."/>
            <person name="Liu H."/>
            <person name="Wang J."/>
            <person name="Guo H."/>
            <person name="Yu X."/>
            <person name="Yang Y."/>
            <person name="Du B."/>
            <person name="Ding Y."/>
        </authorList>
    </citation>
    <scope>NUCLEOTIDE SEQUENCE [LARGE SCALE GENOMIC DNA]</scope>
    <source>
        <strain evidence="15 16">DZQ7</strain>
    </source>
</reference>